<sequence length="212" mass="23527">MAEIGGTAGRAHSKLLHQRPPRTSRRSKPSMSLRLTIHKPGGFSSAMRGRASAWRSVTCVVIVTRWQTRIASNRLRKRKHLMSCRDADWPDCSLLRSLHRATMRFRPTRPPRRRDRASEGRISEDTRAVPRGLRAAVLPFQTVADCELPGSAREAGQHGYRVGQEINAGASYTASPIPVAGMYDLRHGTSTLTEPIKSNGLPLAQFIRSSLP</sequence>
<gene>
    <name evidence="2" type="ORF">BN2476_600037</name>
</gene>
<accession>A0A1N7SK99</accession>
<keyword evidence="3" id="KW-1185">Reference proteome</keyword>
<feature type="compositionally biased region" description="Basic residues" evidence="1">
    <location>
        <begin position="11"/>
        <end position="28"/>
    </location>
</feature>
<dbReference type="EMBL" id="CYGY02000060">
    <property type="protein sequence ID" value="SIT47825.1"/>
    <property type="molecule type" value="Genomic_DNA"/>
</dbReference>
<comment type="caution">
    <text evidence="2">The sequence shown here is derived from an EMBL/GenBank/DDBJ whole genome shotgun (WGS) entry which is preliminary data.</text>
</comment>
<proteinExistence type="predicted"/>
<dbReference type="AlphaFoldDB" id="A0A1N7SK99"/>
<organism evidence="2 3">
    <name type="scientific">Paraburkholderia piptadeniae</name>
    <dbReference type="NCBI Taxonomy" id="1701573"/>
    <lineage>
        <taxon>Bacteria</taxon>
        <taxon>Pseudomonadati</taxon>
        <taxon>Pseudomonadota</taxon>
        <taxon>Betaproteobacteria</taxon>
        <taxon>Burkholderiales</taxon>
        <taxon>Burkholderiaceae</taxon>
        <taxon>Paraburkholderia</taxon>
    </lineage>
</organism>
<evidence type="ECO:0000313" key="3">
    <source>
        <dbReference type="Proteomes" id="UP000195569"/>
    </source>
</evidence>
<evidence type="ECO:0000256" key="1">
    <source>
        <dbReference type="SAM" id="MobiDB-lite"/>
    </source>
</evidence>
<reference evidence="2" key="1">
    <citation type="submission" date="2016-12" db="EMBL/GenBank/DDBJ databases">
        <authorList>
            <person name="Moulin L."/>
        </authorList>
    </citation>
    <scope>NUCLEOTIDE SEQUENCE [LARGE SCALE GENOMIC DNA]</scope>
    <source>
        <strain evidence="2">STM 7183</strain>
    </source>
</reference>
<name>A0A1N7SK99_9BURK</name>
<protein>
    <submittedName>
        <fullName evidence="2">Uncharacterized protein</fullName>
    </submittedName>
</protein>
<dbReference type="Proteomes" id="UP000195569">
    <property type="component" value="Unassembled WGS sequence"/>
</dbReference>
<evidence type="ECO:0000313" key="2">
    <source>
        <dbReference type="EMBL" id="SIT47825.1"/>
    </source>
</evidence>
<feature type="region of interest" description="Disordered" evidence="1">
    <location>
        <begin position="1"/>
        <end position="36"/>
    </location>
</feature>